<keyword evidence="3" id="KW-1185">Reference proteome</keyword>
<dbReference type="RefSeq" id="WP_134359339.1">
    <property type="nucleotide sequence ID" value="NZ_CP038033.1"/>
</dbReference>
<organism evidence="2 3">
    <name type="scientific">Nitrosococcus wardiae</name>
    <dbReference type="NCBI Taxonomy" id="1814290"/>
    <lineage>
        <taxon>Bacteria</taxon>
        <taxon>Pseudomonadati</taxon>
        <taxon>Pseudomonadota</taxon>
        <taxon>Gammaproteobacteria</taxon>
        <taxon>Chromatiales</taxon>
        <taxon>Chromatiaceae</taxon>
        <taxon>Nitrosococcus</taxon>
    </lineage>
</organism>
<evidence type="ECO:0000313" key="2">
    <source>
        <dbReference type="EMBL" id="QBQ56086.1"/>
    </source>
</evidence>
<feature type="region of interest" description="Disordered" evidence="1">
    <location>
        <begin position="15"/>
        <end position="48"/>
    </location>
</feature>
<dbReference type="KEGG" id="nwr:E3U44_17395"/>
<reference evidence="2 3" key="1">
    <citation type="submission" date="2019-03" db="EMBL/GenBank/DDBJ databases">
        <title>The genome sequence of Nitrosococcus wardiae strain D1FHST reveals the archetypal metabolic capacity of ammonia-oxidizing Gammaproteobacteria.</title>
        <authorList>
            <person name="Wang L."/>
            <person name="Lim C.K."/>
            <person name="Hanson T.E."/>
            <person name="Dang H."/>
            <person name="Klotz M.G."/>
        </authorList>
    </citation>
    <scope>NUCLEOTIDE SEQUENCE [LARGE SCALE GENOMIC DNA]</scope>
    <source>
        <strain evidence="2 3">D1FHS</strain>
    </source>
</reference>
<gene>
    <name evidence="2" type="ORF">E3U44_17395</name>
</gene>
<dbReference type="Proteomes" id="UP000294325">
    <property type="component" value="Chromosome"/>
</dbReference>
<proteinExistence type="predicted"/>
<protein>
    <submittedName>
        <fullName evidence="2">Uncharacterized protein</fullName>
    </submittedName>
</protein>
<name>A0A4P7C534_9GAMM</name>
<evidence type="ECO:0000256" key="1">
    <source>
        <dbReference type="SAM" id="MobiDB-lite"/>
    </source>
</evidence>
<dbReference type="EMBL" id="CP038033">
    <property type="protein sequence ID" value="QBQ56086.1"/>
    <property type="molecule type" value="Genomic_DNA"/>
</dbReference>
<dbReference type="AlphaFoldDB" id="A0A4P7C534"/>
<sequence>MYKYLSKSFEVFRERADGVEPEDREVPAPIAGSKSGHPEEAPQGARIKPFFREEKRVCGTSPARS</sequence>
<accession>A0A4P7C534</accession>
<evidence type="ECO:0000313" key="3">
    <source>
        <dbReference type="Proteomes" id="UP000294325"/>
    </source>
</evidence>